<sequence>MKRLVVITVGKTHSGKSTFAQALEQQLHESLVIDQDNHAEFLGTYYRRLLPKQGPNTIKYSITRAIVDHAVRQTDAHLILCNSNSYGQGRSELLEYFHKEGFISILVYFDLPDLVLEERVAHSQRSKTIFRAASSFKEVLDRQQYESLNNPNVTAPAEGEANHLLVIKNSDEVREIIRKIVTIANN</sequence>
<reference evidence="1 2" key="1">
    <citation type="submission" date="2021-03" db="EMBL/GenBank/DDBJ databases">
        <title>Antimicrobial resistance genes in bacteria isolated from Japanese honey, and their potential for conferring macrolide and lincosamide resistance in the American foulbrood pathogen Paenibacillus larvae.</title>
        <authorList>
            <person name="Okamoto M."/>
            <person name="Kumagai M."/>
            <person name="Kanamori H."/>
            <person name="Takamatsu D."/>
        </authorList>
    </citation>
    <scope>NUCLEOTIDE SEQUENCE [LARGE SCALE GENOMIC DNA]</scope>
    <source>
        <strain evidence="1 2">J42TS3</strain>
    </source>
</reference>
<dbReference type="RefSeq" id="WP_211020283.1">
    <property type="nucleotide sequence ID" value="NZ_BOSL01000028.1"/>
</dbReference>
<dbReference type="SUPFAM" id="SSF52540">
    <property type="entry name" value="P-loop containing nucleoside triphosphate hydrolases"/>
    <property type="match status" value="1"/>
</dbReference>
<name>A0ABQ4MJ62_9BACL</name>
<dbReference type="Pfam" id="PF13671">
    <property type="entry name" value="AAA_33"/>
    <property type="match status" value="1"/>
</dbReference>
<gene>
    <name evidence="1" type="primary">cas2_2</name>
    <name evidence="1" type="ORF">J42TS3_50640</name>
</gene>
<dbReference type="Proteomes" id="UP000679992">
    <property type="component" value="Unassembled WGS sequence"/>
</dbReference>
<dbReference type="EMBL" id="BOSL01000028">
    <property type="protein sequence ID" value="GIP56029.1"/>
    <property type="molecule type" value="Genomic_DNA"/>
</dbReference>
<dbReference type="Gene3D" id="3.40.50.300">
    <property type="entry name" value="P-loop containing nucleotide triphosphate hydrolases"/>
    <property type="match status" value="1"/>
</dbReference>
<protein>
    <submittedName>
        <fullName evidence="1">CRISPR-associated endoribonuclease Cas2</fullName>
    </submittedName>
</protein>
<evidence type="ECO:0000313" key="1">
    <source>
        <dbReference type="EMBL" id="GIP56029.1"/>
    </source>
</evidence>
<organism evidence="1 2">
    <name type="scientific">Paenibacillus vini</name>
    <dbReference type="NCBI Taxonomy" id="1476024"/>
    <lineage>
        <taxon>Bacteria</taxon>
        <taxon>Bacillati</taxon>
        <taxon>Bacillota</taxon>
        <taxon>Bacilli</taxon>
        <taxon>Bacillales</taxon>
        <taxon>Paenibacillaceae</taxon>
        <taxon>Paenibacillus</taxon>
    </lineage>
</organism>
<accession>A0ABQ4MJ62</accession>
<dbReference type="InterPro" id="IPR027417">
    <property type="entry name" value="P-loop_NTPase"/>
</dbReference>
<evidence type="ECO:0000313" key="2">
    <source>
        <dbReference type="Proteomes" id="UP000679992"/>
    </source>
</evidence>
<comment type="caution">
    <text evidence="1">The sequence shown here is derived from an EMBL/GenBank/DDBJ whole genome shotgun (WGS) entry which is preliminary data.</text>
</comment>
<proteinExistence type="predicted"/>
<keyword evidence="2" id="KW-1185">Reference proteome</keyword>